<dbReference type="GO" id="GO:0009523">
    <property type="term" value="C:photosystem II"/>
    <property type="evidence" value="ECO:0000318"/>
    <property type="project" value="GO_Central"/>
</dbReference>
<dbReference type="PaxDb" id="4113-PGSC0003DMT400095899"/>
<dbReference type="InterPro" id="IPR046796">
    <property type="entry name" value="Transposase_32_dom"/>
</dbReference>
<name>M1DXA0_SOLTU</name>
<reference evidence="2" key="2">
    <citation type="submission" date="2015-06" db="UniProtKB">
        <authorList>
            <consortium name="EnsemblPlants"/>
        </authorList>
    </citation>
    <scope>IDENTIFICATION</scope>
    <source>
        <strain evidence="2">DM1-3 516 R44</strain>
    </source>
</reference>
<dbReference type="PANTHER" id="PTHR33180">
    <property type="entry name" value="PHOTOSYSTEM II CP43 REACTION CENTER PROTEIN"/>
    <property type="match status" value="1"/>
</dbReference>
<evidence type="ECO:0000313" key="3">
    <source>
        <dbReference type="Proteomes" id="UP000011115"/>
    </source>
</evidence>
<dbReference type="Gramene" id="PGSC0003DMT400095899">
    <property type="protein sequence ID" value="PGSC0003DMT400095899"/>
    <property type="gene ID" value="PGSC0003DMG400045470"/>
</dbReference>
<feature type="domain" description="Putative plant transposon protein" evidence="1">
    <location>
        <begin position="114"/>
        <end position="229"/>
    </location>
</feature>
<proteinExistence type="predicted"/>
<dbReference type="HOGENOM" id="CLU_029307_4_0_1"/>
<evidence type="ECO:0000313" key="2">
    <source>
        <dbReference type="EnsemblPlants" id="PGSC0003DMT400095899"/>
    </source>
</evidence>
<sequence length="229" mass="25913">MEASTHAPYEMMWRRVPVSYDEDVETSTCNLKFELRARSHTASNRVPRTSTPVESVPTSAPHVAPVPPVVPLPRLLNRLKGDGLRTILEEKLLSIKVLEGKYSSVAELLQCYQFRIFTRPQGPYIISWVREFYTLYGELVPKSKKKASEFRPVKSVSVRGVEVSCSEEYINVALYKLLGFAFSYEGLPTTQSLEDLKGCLAPLISDTTPRWIDAGVEIEKKDLNVVVRY</sequence>
<dbReference type="PANTHER" id="PTHR33180:SF31">
    <property type="entry name" value="POLYPROTEIN PROTEIN"/>
    <property type="match status" value="1"/>
</dbReference>
<dbReference type="Pfam" id="PF20167">
    <property type="entry name" value="Transposase_32"/>
    <property type="match status" value="1"/>
</dbReference>
<protein>
    <recommendedName>
        <fullName evidence="1">Putative plant transposon protein domain-containing protein</fullName>
    </recommendedName>
</protein>
<reference evidence="3" key="1">
    <citation type="journal article" date="2011" name="Nature">
        <title>Genome sequence and analysis of the tuber crop potato.</title>
        <authorList>
            <consortium name="The Potato Genome Sequencing Consortium"/>
        </authorList>
    </citation>
    <scope>NUCLEOTIDE SEQUENCE [LARGE SCALE GENOMIC DNA]</scope>
    <source>
        <strain evidence="3">cv. DM1-3 516 R44</strain>
    </source>
</reference>
<organism evidence="2 3">
    <name type="scientific">Solanum tuberosum</name>
    <name type="common">Potato</name>
    <dbReference type="NCBI Taxonomy" id="4113"/>
    <lineage>
        <taxon>Eukaryota</taxon>
        <taxon>Viridiplantae</taxon>
        <taxon>Streptophyta</taxon>
        <taxon>Embryophyta</taxon>
        <taxon>Tracheophyta</taxon>
        <taxon>Spermatophyta</taxon>
        <taxon>Magnoliopsida</taxon>
        <taxon>eudicotyledons</taxon>
        <taxon>Gunneridae</taxon>
        <taxon>Pentapetalae</taxon>
        <taxon>asterids</taxon>
        <taxon>lamiids</taxon>
        <taxon>Solanales</taxon>
        <taxon>Solanaceae</taxon>
        <taxon>Solanoideae</taxon>
        <taxon>Solaneae</taxon>
        <taxon>Solanum</taxon>
    </lineage>
</organism>
<dbReference type="EnsemblPlants" id="PGSC0003DMT400095899">
    <property type="protein sequence ID" value="PGSC0003DMT400095899"/>
    <property type="gene ID" value="PGSC0003DMG400045470"/>
</dbReference>
<dbReference type="Proteomes" id="UP000011115">
    <property type="component" value="Unassembled WGS sequence"/>
</dbReference>
<keyword evidence="3" id="KW-1185">Reference proteome</keyword>
<accession>M1DXA0</accession>
<dbReference type="AlphaFoldDB" id="M1DXA0"/>
<dbReference type="GO" id="GO:0009579">
    <property type="term" value="C:thylakoid"/>
    <property type="evidence" value="ECO:0000318"/>
    <property type="project" value="GO_Central"/>
</dbReference>
<dbReference type="InParanoid" id="M1DXA0"/>
<evidence type="ECO:0000259" key="1">
    <source>
        <dbReference type="Pfam" id="PF20167"/>
    </source>
</evidence>